<dbReference type="RefSeq" id="WP_310838540.1">
    <property type="nucleotide sequence ID" value="NZ_JAVLSM010000016.1"/>
</dbReference>
<dbReference type="SMART" id="SM00506">
    <property type="entry name" value="A1pp"/>
    <property type="match status" value="1"/>
</dbReference>
<dbReference type="PROSITE" id="PS51154">
    <property type="entry name" value="MACRO"/>
    <property type="match status" value="1"/>
</dbReference>
<reference evidence="2" key="1">
    <citation type="submission" date="2023-02" db="EMBL/GenBank/DDBJ databases">
        <title>Description of Herbaspirillum huttiense subsp. nephrolepsisexaltata and Herbaspirillum huttiense subsp. lycopersicon.</title>
        <authorList>
            <person name="Poudel M."/>
            <person name="Sharma A."/>
            <person name="Goss E."/>
            <person name="Tapia J.H."/>
            <person name="Harmon C.M."/>
            <person name="Jones J.B."/>
        </authorList>
    </citation>
    <scope>NUCLEOTIDE SEQUENCE</scope>
    <source>
        <strain evidence="2">NC40101</strain>
    </source>
</reference>
<feature type="domain" description="Macro" evidence="1">
    <location>
        <begin position="1"/>
        <end position="174"/>
    </location>
</feature>
<name>A0AAE4GDS7_9BURK</name>
<dbReference type="EC" id="3.1.1.106" evidence="2"/>
<sequence length="179" mass="19217">MIEMNVARGDITLIPADVIVNAANSSLLGGGGVDGAIHRKGGPDILDECKKIRARQGGCAVGDAVVTTAGKLPAQYVIHAVGPTWQGGERHEPELLRKTYLACLQLARSLHVESISFPNISTGTYRFPKPLAAAIALEAVRSFQSEAGTLKTINFVCFEEESYEKYRELLGGPVPEVRE</sequence>
<proteinExistence type="predicted"/>
<dbReference type="CDD" id="cd02908">
    <property type="entry name" value="Macro_OAADPr_deacetylase"/>
    <property type="match status" value="1"/>
</dbReference>
<organism evidence="2">
    <name type="scientific">Herbaspirillum huttiense subsp. nephrolepidis</name>
    <dbReference type="NCBI Taxonomy" id="3075126"/>
    <lineage>
        <taxon>Bacteria</taxon>
        <taxon>Pseudomonadati</taxon>
        <taxon>Pseudomonadota</taxon>
        <taxon>Betaproteobacteria</taxon>
        <taxon>Burkholderiales</taxon>
        <taxon>Oxalobacteraceae</taxon>
        <taxon>Herbaspirillum</taxon>
    </lineage>
</organism>
<protein>
    <submittedName>
        <fullName evidence="2">O-acetyl-ADP-ribose deacetylase</fullName>
        <ecNumber evidence="2">3.1.1.106</ecNumber>
    </submittedName>
</protein>
<dbReference type="NCBIfam" id="NF001664">
    <property type="entry name" value="PRK00431.1-6"/>
    <property type="match status" value="1"/>
</dbReference>
<dbReference type="InterPro" id="IPR002589">
    <property type="entry name" value="Macro_dom"/>
</dbReference>
<dbReference type="GO" id="GO:0061463">
    <property type="term" value="F:O-acetyl-ADP-ribose deacetylase activity"/>
    <property type="evidence" value="ECO:0007669"/>
    <property type="project" value="UniProtKB-EC"/>
</dbReference>
<comment type="caution">
    <text evidence="2">The sequence shown here is derived from an EMBL/GenBank/DDBJ whole genome shotgun (WGS) entry which is preliminary data.</text>
</comment>
<dbReference type="PANTHER" id="PTHR11106">
    <property type="entry name" value="GANGLIOSIDE INDUCED DIFFERENTIATION ASSOCIATED PROTEIN 2-RELATED"/>
    <property type="match status" value="1"/>
</dbReference>
<evidence type="ECO:0000313" key="2">
    <source>
        <dbReference type="EMBL" id="MDT0340578.1"/>
    </source>
</evidence>
<dbReference type="EMBL" id="JAVRAA010000024">
    <property type="protein sequence ID" value="MDT0340578.1"/>
    <property type="molecule type" value="Genomic_DNA"/>
</dbReference>
<dbReference type="PANTHER" id="PTHR11106:SF27">
    <property type="entry name" value="MACRO DOMAIN-CONTAINING PROTEIN"/>
    <property type="match status" value="1"/>
</dbReference>
<dbReference type="InterPro" id="IPR043472">
    <property type="entry name" value="Macro_dom-like"/>
</dbReference>
<accession>A0AAE4GDS7</accession>
<gene>
    <name evidence="2" type="ORF">RJN63_27355</name>
</gene>
<keyword evidence="2" id="KW-0378">Hydrolase</keyword>
<dbReference type="SUPFAM" id="SSF52949">
    <property type="entry name" value="Macro domain-like"/>
    <property type="match status" value="1"/>
</dbReference>
<dbReference type="AlphaFoldDB" id="A0AAE4GDS7"/>
<dbReference type="Pfam" id="PF01661">
    <property type="entry name" value="Macro"/>
    <property type="match status" value="1"/>
</dbReference>
<dbReference type="Gene3D" id="3.40.220.10">
    <property type="entry name" value="Leucine Aminopeptidase, subunit E, domain 1"/>
    <property type="match status" value="1"/>
</dbReference>
<evidence type="ECO:0000259" key="1">
    <source>
        <dbReference type="PROSITE" id="PS51154"/>
    </source>
</evidence>